<dbReference type="Proteomes" id="UP000095645">
    <property type="component" value="Unassembled WGS sequence"/>
</dbReference>
<dbReference type="AlphaFoldDB" id="A0A174H5N0"/>
<comment type="function">
    <text evidence="1">Involved in the transposition of the insertion sequence.</text>
</comment>
<evidence type="ECO:0000313" key="3">
    <source>
        <dbReference type="EMBL" id="CUO70174.1"/>
    </source>
</evidence>
<dbReference type="InterPro" id="IPR012337">
    <property type="entry name" value="RNaseH-like_sf"/>
</dbReference>
<dbReference type="Pfam" id="PF00665">
    <property type="entry name" value="rve"/>
    <property type="match status" value="1"/>
</dbReference>
<dbReference type="PANTHER" id="PTHR46889:SF4">
    <property type="entry name" value="TRANSPOSASE INSO FOR INSERTION SEQUENCE ELEMENT IS911B-RELATED"/>
    <property type="match status" value="1"/>
</dbReference>
<proteinExistence type="predicted"/>
<dbReference type="Gene3D" id="3.30.420.10">
    <property type="entry name" value="Ribonuclease H-like superfamily/Ribonuclease H"/>
    <property type="match status" value="1"/>
</dbReference>
<dbReference type="InterPro" id="IPR048020">
    <property type="entry name" value="Transpos_IS3"/>
</dbReference>
<dbReference type="InterPro" id="IPR025948">
    <property type="entry name" value="HTH-like_dom"/>
</dbReference>
<dbReference type="PROSITE" id="PS50994">
    <property type="entry name" value="INTEGRASE"/>
    <property type="match status" value="1"/>
</dbReference>
<evidence type="ECO:0000256" key="1">
    <source>
        <dbReference type="ARBA" id="ARBA00002286"/>
    </source>
</evidence>
<evidence type="ECO:0000259" key="2">
    <source>
        <dbReference type="PROSITE" id="PS50994"/>
    </source>
</evidence>
<accession>A0A174H5N0</accession>
<protein>
    <submittedName>
        <fullName evidence="3">Integrase core domain</fullName>
    </submittedName>
</protein>
<organism evidence="3 4">
    <name type="scientific">Blautia obeum</name>
    <dbReference type="NCBI Taxonomy" id="40520"/>
    <lineage>
        <taxon>Bacteria</taxon>
        <taxon>Bacillati</taxon>
        <taxon>Bacillota</taxon>
        <taxon>Clostridia</taxon>
        <taxon>Lachnospirales</taxon>
        <taxon>Lachnospiraceae</taxon>
        <taxon>Blautia</taxon>
    </lineage>
</organism>
<dbReference type="NCBIfam" id="NF033516">
    <property type="entry name" value="transpos_IS3"/>
    <property type="match status" value="1"/>
</dbReference>
<dbReference type="InterPro" id="IPR001584">
    <property type="entry name" value="Integrase_cat-core"/>
</dbReference>
<dbReference type="SUPFAM" id="SSF53098">
    <property type="entry name" value="Ribonuclease H-like"/>
    <property type="match status" value="1"/>
</dbReference>
<dbReference type="GO" id="GO:0015074">
    <property type="term" value="P:DNA integration"/>
    <property type="evidence" value="ECO:0007669"/>
    <property type="project" value="InterPro"/>
</dbReference>
<evidence type="ECO:0000313" key="4">
    <source>
        <dbReference type="Proteomes" id="UP000095645"/>
    </source>
</evidence>
<dbReference type="InterPro" id="IPR050900">
    <property type="entry name" value="Transposase_IS3/IS150/IS904"/>
</dbReference>
<reference evidence="3 4" key="1">
    <citation type="submission" date="2015-09" db="EMBL/GenBank/DDBJ databases">
        <authorList>
            <consortium name="Pathogen Informatics"/>
        </authorList>
    </citation>
    <scope>NUCLEOTIDE SEQUENCE [LARGE SCALE GENOMIC DNA]</scope>
    <source>
        <strain evidence="3 4">2789STDY5834861</strain>
    </source>
</reference>
<dbReference type="EMBL" id="CYZP01000058">
    <property type="protein sequence ID" value="CUO70174.1"/>
    <property type="molecule type" value="Genomic_DNA"/>
</dbReference>
<gene>
    <name evidence="3" type="ORF">ERS852476_03680</name>
</gene>
<dbReference type="InterPro" id="IPR036397">
    <property type="entry name" value="RNaseH_sf"/>
</dbReference>
<dbReference type="Pfam" id="PF13683">
    <property type="entry name" value="rve_3"/>
    <property type="match status" value="1"/>
</dbReference>
<dbReference type="GO" id="GO:0003676">
    <property type="term" value="F:nucleic acid binding"/>
    <property type="evidence" value="ECO:0007669"/>
    <property type="project" value="InterPro"/>
</dbReference>
<name>A0A174H5N0_9FIRM</name>
<dbReference type="Pfam" id="PF13276">
    <property type="entry name" value="HTH_21"/>
    <property type="match status" value="1"/>
</dbReference>
<dbReference type="PANTHER" id="PTHR46889">
    <property type="entry name" value="TRANSPOSASE INSF FOR INSERTION SEQUENCE IS3B-RELATED"/>
    <property type="match status" value="1"/>
</dbReference>
<sequence>MTKTLYAATSKYVEEINNLPVKRQVSVSGILKKLDVSRSGYNAWKKRVPSDTSIRRTVLKEKIQKIYDDSHQNYGAPKIAAELRKSGETITEKTVGNYMRQMGIKAQWIKPYTQTTIDSDLSQKLKNILNEKFNPEHPDAVWCSDITYIWTYEGFVYLTSIMDLYSRKIISWVLSETLEASHVVKCIEKAKQSRHIENPLIFHCDRGCQYVSEAFHKATEGMIHSYSKKAYPWDNACIESFHALLKREWINRFKIFNYTHAYKLIFEYIETFYNTVRIHSHCGYLSPNEYEEQYLKNLETTVTSLAS</sequence>
<dbReference type="RefSeq" id="WP_025581343.1">
    <property type="nucleotide sequence ID" value="NZ_CYZP01000058.1"/>
</dbReference>
<feature type="domain" description="Integrase catalytic" evidence="2">
    <location>
        <begin position="134"/>
        <end position="295"/>
    </location>
</feature>